<proteinExistence type="predicted"/>
<dbReference type="Proteomes" id="UP000198211">
    <property type="component" value="Unassembled WGS sequence"/>
</dbReference>
<name>A0A225WGU5_9STRA</name>
<organism evidence="1 2">
    <name type="scientific">Phytophthora megakarya</name>
    <dbReference type="NCBI Taxonomy" id="4795"/>
    <lineage>
        <taxon>Eukaryota</taxon>
        <taxon>Sar</taxon>
        <taxon>Stramenopiles</taxon>
        <taxon>Oomycota</taxon>
        <taxon>Peronosporomycetes</taxon>
        <taxon>Peronosporales</taxon>
        <taxon>Peronosporaceae</taxon>
        <taxon>Phytophthora</taxon>
    </lineage>
</organism>
<dbReference type="STRING" id="4795.A0A225WGU5"/>
<evidence type="ECO:0000313" key="2">
    <source>
        <dbReference type="Proteomes" id="UP000198211"/>
    </source>
</evidence>
<keyword evidence="2" id="KW-1185">Reference proteome</keyword>
<gene>
    <name evidence="1" type="ORF">PHMEG_0009179</name>
</gene>
<accession>A0A225WGU5</accession>
<dbReference type="EMBL" id="NBNE01000838">
    <property type="protein sequence ID" value="OWZ16951.1"/>
    <property type="molecule type" value="Genomic_DNA"/>
</dbReference>
<reference evidence="2" key="1">
    <citation type="submission" date="2017-03" db="EMBL/GenBank/DDBJ databases">
        <title>Phytopthora megakarya and P. palmivora, two closely related causual agents of cacao black pod achieved similar genome size and gene model numbers by different mechanisms.</title>
        <authorList>
            <person name="Ali S."/>
            <person name="Shao J."/>
            <person name="Larry D.J."/>
            <person name="Kronmiller B."/>
            <person name="Shen D."/>
            <person name="Strem M.D."/>
            <person name="Melnick R.L."/>
            <person name="Guiltinan M.J."/>
            <person name="Tyler B.M."/>
            <person name="Meinhardt L.W."/>
            <person name="Bailey B.A."/>
        </authorList>
    </citation>
    <scope>NUCLEOTIDE SEQUENCE [LARGE SCALE GENOMIC DNA]</scope>
    <source>
        <strain evidence="2">zdho120</strain>
    </source>
</reference>
<dbReference type="AlphaFoldDB" id="A0A225WGU5"/>
<comment type="caution">
    <text evidence="1">The sequence shown here is derived from an EMBL/GenBank/DDBJ whole genome shotgun (WGS) entry which is preliminary data.</text>
</comment>
<sequence>MCCTRGDGREPVLINDHKRNWTKETTRALVQAWGEIVKGERDKAEKTSGYNERIYKGGQKAIEEKMSGFQKMYRFICDLNAKRIRRST</sequence>
<protein>
    <submittedName>
        <fullName evidence="1">Uncharacterized protein</fullName>
    </submittedName>
</protein>
<evidence type="ECO:0000313" key="1">
    <source>
        <dbReference type="EMBL" id="OWZ16951.1"/>
    </source>
</evidence>